<organism evidence="1 2">
    <name type="scientific">Aspergillus aculeatinus CBS 121060</name>
    <dbReference type="NCBI Taxonomy" id="1448322"/>
    <lineage>
        <taxon>Eukaryota</taxon>
        <taxon>Fungi</taxon>
        <taxon>Dikarya</taxon>
        <taxon>Ascomycota</taxon>
        <taxon>Pezizomycotina</taxon>
        <taxon>Eurotiomycetes</taxon>
        <taxon>Eurotiomycetidae</taxon>
        <taxon>Eurotiales</taxon>
        <taxon>Aspergillaceae</taxon>
        <taxon>Aspergillus</taxon>
        <taxon>Aspergillus subgen. Circumdati</taxon>
    </lineage>
</organism>
<name>A0ACD1GZW1_9EURO</name>
<dbReference type="Proteomes" id="UP000249661">
    <property type="component" value="Unassembled WGS sequence"/>
</dbReference>
<proteinExistence type="predicted"/>
<accession>A0ACD1GZW1</accession>
<dbReference type="EMBL" id="KZ824980">
    <property type="protein sequence ID" value="RAH66678.1"/>
    <property type="molecule type" value="Genomic_DNA"/>
</dbReference>
<reference evidence="1" key="1">
    <citation type="submission" date="2018-02" db="EMBL/GenBank/DDBJ databases">
        <title>The genomes of Aspergillus section Nigri reveals drivers in fungal speciation.</title>
        <authorList>
            <consortium name="DOE Joint Genome Institute"/>
            <person name="Vesth T.C."/>
            <person name="Nybo J."/>
            <person name="Theobald S."/>
            <person name="Brandl J."/>
            <person name="Frisvad J.C."/>
            <person name="Nielsen K.F."/>
            <person name="Lyhne E.K."/>
            <person name="Kogle M.E."/>
            <person name="Kuo A."/>
            <person name="Riley R."/>
            <person name="Clum A."/>
            <person name="Nolan M."/>
            <person name="Lipzen A."/>
            <person name="Salamov A."/>
            <person name="Henrissat B."/>
            <person name="Wiebenga A."/>
            <person name="De vries R.P."/>
            <person name="Grigoriev I.V."/>
            <person name="Mortensen U.H."/>
            <person name="Andersen M.R."/>
            <person name="Baker S.E."/>
        </authorList>
    </citation>
    <scope>NUCLEOTIDE SEQUENCE</scope>
    <source>
        <strain evidence="1">CBS 121060</strain>
    </source>
</reference>
<protein>
    <submittedName>
        <fullName evidence="1">Uncharacterized protein</fullName>
    </submittedName>
</protein>
<sequence>MYRFVEDHCLLQETLQSVSLCTRNPSISKHHSQGVSVRNTFQYRNRSSSVVHFSSSPSHKGQIIERTAITAYLSYEESEVMWMGMGMRMWMWKVVHNNKLFEQESEEEKAFDREDRKRRGGREGDRKPQESRLRLSEWITQSGERKPDDACVVDQGCCE</sequence>
<evidence type="ECO:0000313" key="1">
    <source>
        <dbReference type="EMBL" id="RAH66678.1"/>
    </source>
</evidence>
<keyword evidence="2" id="KW-1185">Reference proteome</keyword>
<gene>
    <name evidence="1" type="ORF">BO66DRAFT_169677</name>
</gene>
<evidence type="ECO:0000313" key="2">
    <source>
        <dbReference type="Proteomes" id="UP000249661"/>
    </source>
</evidence>